<dbReference type="RefSeq" id="WP_386805808.1">
    <property type="nucleotide sequence ID" value="NZ_JBHTMU010000042.1"/>
</dbReference>
<name>A0ABW3ZM74_9RHOB</name>
<evidence type="ECO:0000313" key="3">
    <source>
        <dbReference type="Proteomes" id="UP001597135"/>
    </source>
</evidence>
<gene>
    <name evidence="2" type="ORF">ACFQ4E_17455</name>
</gene>
<dbReference type="Proteomes" id="UP001597135">
    <property type="component" value="Unassembled WGS sequence"/>
</dbReference>
<reference evidence="3" key="1">
    <citation type="journal article" date="2019" name="Int. J. Syst. Evol. Microbiol.">
        <title>The Global Catalogue of Microorganisms (GCM) 10K type strain sequencing project: providing services to taxonomists for standard genome sequencing and annotation.</title>
        <authorList>
            <consortium name="The Broad Institute Genomics Platform"/>
            <consortium name="The Broad Institute Genome Sequencing Center for Infectious Disease"/>
            <person name="Wu L."/>
            <person name="Ma J."/>
        </authorList>
    </citation>
    <scope>NUCLEOTIDE SEQUENCE [LARGE SCALE GENOMIC DNA]</scope>
    <source>
        <strain evidence="3">CCUG 62953</strain>
    </source>
</reference>
<sequence>MRLAPLLLLLTSTALGAAAETPMTAAEFDAYVTGKTLFFGSGGQAYGAEEYKPDRRVIWSFLDGDCREGEWYPSGEQICFTYVHDPDPQCWSFYRAPGGLRAVFENDPTRTVLYEARQSAEPMWCLGPEVGV</sequence>
<proteinExistence type="predicted"/>
<protein>
    <recommendedName>
        <fullName evidence="4">Secreted protein</fullName>
    </recommendedName>
</protein>
<dbReference type="EMBL" id="JBHTMU010000042">
    <property type="protein sequence ID" value="MFD1344221.1"/>
    <property type="molecule type" value="Genomic_DNA"/>
</dbReference>
<comment type="caution">
    <text evidence="2">The sequence shown here is derived from an EMBL/GenBank/DDBJ whole genome shotgun (WGS) entry which is preliminary data.</text>
</comment>
<accession>A0ABW3ZM74</accession>
<feature type="chain" id="PRO_5046558358" description="Secreted protein" evidence="1">
    <location>
        <begin position="18"/>
        <end position="132"/>
    </location>
</feature>
<organism evidence="2 3">
    <name type="scientific">Litorisediminicola beolgyonensis</name>
    <dbReference type="NCBI Taxonomy" id="1173614"/>
    <lineage>
        <taxon>Bacteria</taxon>
        <taxon>Pseudomonadati</taxon>
        <taxon>Pseudomonadota</taxon>
        <taxon>Alphaproteobacteria</taxon>
        <taxon>Rhodobacterales</taxon>
        <taxon>Paracoccaceae</taxon>
        <taxon>Litorisediminicola</taxon>
    </lineage>
</organism>
<evidence type="ECO:0000256" key="1">
    <source>
        <dbReference type="SAM" id="SignalP"/>
    </source>
</evidence>
<keyword evidence="3" id="KW-1185">Reference proteome</keyword>
<keyword evidence="1" id="KW-0732">Signal</keyword>
<feature type="signal peptide" evidence="1">
    <location>
        <begin position="1"/>
        <end position="17"/>
    </location>
</feature>
<evidence type="ECO:0000313" key="2">
    <source>
        <dbReference type="EMBL" id="MFD1344221.1"/>
    </source>
</evidence>
<evidence type="ECO:0008006" key="4">
    <source>
        <dbReference type="Google" id="ProtNLM"/>
    </source>
</evidence>